<comment type="subcellular location">
    <subcellularLocation>
        <location evidence="1">Membrane</location>
        <topology evidence="1">Multi-pass membrane protein</topology>
    </subcellularLocation>
</comment>
<dbReference type="GO" id="GO:0140359">
    <property type="term" value="F:ABC-type transporter activity"/>
    <property type="evidence" value="ECO:0007669"/>
    <property type="project" value="InterPro"/>
</dbReference>
<evidence type="ECO:0000256" key="3">
    <source>
        <dbReference type="ARBA" id="ARBA00022989"/>
    </source>
</evidence>
<name>S0G7S1_9BACT</name>
<dbReference type="GO" id="GO:0016020">
    <property type="term" value="C:membrane"/>
    <property type="evidence" value="ECO:0007669"/>
    <property type="project" value="UniProtKB-SubCell"/>
</dbReference>
<feature type="transmembrane region" description="Helical" evidence="5">
    <location>
        <begin position="21"/>
        <end position="42"/>
    </location>
</feature>
<keyword evidence="4 5" id="KW-0472">Membrane</keyword>
<evidence type="ECO:0000256" key="2">
    <source>
        <dbReference type="ARBA" id="ARBA00022692"/>
    </source>
</evidence>
<dbReference type="OrthoDB" id="9778589at2"/>
<accession>S0G7S1</accession>
<dbReference type="RefSeq" id="WP_006963784.1">
    <property type="nucleotide sequence ID" value="NZ_APJX01000001.1"/>
</dbReference>
<proteinExistence type="predicted"/>
<dbReference type="InterPro" id="IPR047817">
    <property type="entry name" value="ABC2_TM_bact-type"/>
</dbReference>
<feature type="transmembrane region" description="Helical" evidence="5">
    <location>
        <begin position="169"/>
        <end position="192"/>
    </location>
</feature>
<dbReference type="PROSITE" id="PS51012">
    <property type="entry name" value="ABC_TM2"/>
    <property type="match status" value="1"/>
</dbReference>
<dbReference type="PATRIC" id="fig|1286635.3.peg.281"/>
<gene>
    <name evidence="7" type="ORF">Dpo_1c02630</name>
</gene>
<dbReference type="EMBL" id="APJX01000001">
    <property type="protein sequence ID" value="EMS81126.1"/>
    <property type="molecule type" value="Genomic_DNA"/>
</dbReference>
<keyword evidence="8" id="KW-1185">Reference proteome</keyword>
<keyword evidence="3 5" id="KW-1133">Transmembrane helix</keyword>
<feature type="domain" description="ABC transmembrane type-2" evidence="6">
    <location>
        <begin position="129"/>
        <end position="361"/>
    </location>
</feature>
<evidence type="ECO:0000256" key="5">
    <source>
        <dbReference type="SAM" id="Phobius"/>
    </source>
</evidence>
<evidence type="ECO:0000313" key="8">
    <source>
        <dbReference type="Proteomes" id="UP000014216"/>
    </source>
</evidence>
<evidence type="ECO:0000256" key="4">
    <source>
        <dbReference type="ARBA" id="ARBA00023136"/>
    </source>
</evidence>
<feature type="transmembrane region" description="Helical" evidence="5">
    <location>
        <begin position="222"/>
        <end position="242"/>
    </location>
</feature>
<organism evidence="7 8">
    <name type="scientific">Desulfotignum phosphitoxidans DSM 13687</name>
    <dbReference type="NCBI Taxonomy" id="1286635"/>
    <lineage>
        <taxon>Bacteria</taxon>
        <taxon>Pseudomonadati</taxon>
        <taxon>Thermodesulfobacteriota</taxon>
        <taxon>Desulfobacteria</taxon>
        <taxon>Desulfobacterales</taxon>
        <taxon>Desulfobacteraceae</taxon>
        <taxon>Desulfotignum</taxon>
    </lineage>
</organism>
<sequence length="362" mass="40437">MSLKRMWALFMARSLEFIRDRAGFGWNILFPFLLVAAFSIAFGPDAKKQFKLGVFPVPDPVPALETIRIPDALKTDPSVQLVFFKDLDPALEKLRHHKIDILVQSGDVKDPEAVPLKNDSKVRYWVSDVSPKGALAEKLVKAAVVPEAFFENRVYKQAVPGTLVRYIDWLFPGILGMNIMFSAFFGVGYVIVRYRRNGVLKRLKATPVTAFEYLSAQLISRVVVSMAASMVVWAGCDVIFSFQMQGSYVDAVIVFFFGTVCLVSFGLILACRGTNEELTNGIINFICWPMMFLSEVWFSIEGTAAWIRQAAGFLPLTHFLSAARKVINDGATLSQVSQEMAILAVMSLVFLAVGSWLFSWTR</sequence>
<keyword evidence="2 5" id="KW-0812">Transmembrane</keyword>
<reference evidence="7 8" key="1">
    <citation type="journal article" date="2013" name="Genome Announc.">
        <title>Draft Genome Sequence of Desulfotignum phosphitoxidans DSM 13687 Strain FiPS-3.</title>
        <authorList>
            <person name="Poehlein A."/>
            <person name="Daniel R."/>
            <person name="Simeonova D.D."/>
        </authorList>
    </citation>
    <scope>NUCLEOTIDE SEQUENCE [LARGE SCALE GENOMIC DNA]</scope>
    <source>
        <strain evidence="7 8">DSM 13687</strain>
    </source>
</reference>
<dbReference type="PANTHER" id="PTHR43027:SF2">
    <property type="entry name" value="TRANSPORT PERMEASE PROTEIN"/>
    <property type="match status" value="1"/>
</dbReference>
<evidence type="ECO:0000259" key="6">
    <source>
        <dbReference type="PROSITE" id="PS51012"/>
    </source>
</evidence>
<dbReference type="InterPro" id="IPR052902">
    <property type="entry name" value="ABC-2_transporter"/>
</dbReference>
<dbReference type="AlphaFoldDB" id="S0G7S1"/>
<feature type="transmembrane region" description="Helical" evidence="5">
    <location>
        <begin position="248"/>
        <end position="270"/>
    </location>
</feature>
<comment type="caution">
    <text evidence="7">The sequence shown here is derived from an EMBL/GenBank/DDBJ whole genome shotgun (WGS) entry which is preliminary data.</text>
</comment>
<feature type="transmembrane region" description="Helical" evidence="5">
    <location>
        <begin position="282"/>
        <end position="300"/>
    </location>
</feature>
<dbReference type="Proteomes" id="UP000014216">
    <property type="component" value="Unassembled WGS sequence"/>
</dbReference>
<feature type="transmembrane region" description="Helical" evidence="5">
    <location>
        <begin position="339"/>
        <end position="358"/>
    </location>
</feature>
<dbReference type="InterPro" id="IPR013525">
    <property type="entry name" value="ABC2_TM"/>
</dbReference>
<dbReference type="PANTHER" id="PTHR43027">
    <property type="entry name" value="DOXORUBICIN RESISTANCE ABC TRANSPORTER PERMEASE PROTEIN DRRC-RELATED"/>
    <property type="match status" value="1"/>
</dbReference>
<protein>
    <submittedName>
        <fullName evidence="7">ABC-type multidrug transport system, permease component</fullName>
    </submittedName>
</protein>
<evidence type="ECO:0000256" key="1">
    <source>
        <dbReference type="ARBA" id="ARBA00004141"/>
    </source>
</evidence>
<evidence type="ECO:0000313" key="7">
    <source>
        <dbReference type="EMBL" id="EMS81126.1"/>
    </source>
</evidence>
<dbReference type="Pfam" id="PF12698">
    <property type="entry name" value="ABC2_membrane_3"/>
    <property type="match status" value="1"/>
</dbReference>